<accession>R4XDM2</accession>
<keyword evidence="9 10" id="KW-0472">Membrane</keyword>
<dbReference type="SUPFAM" id="SSF103506">
    <property type="entry name" value="Mitochondrial carrier"/>
    <property type="match status" value="1"/>
</dbReference>
<dbReference type="EMBL" id="CAHR02000171">
    <property type="protein sequence ID" value="CCG83706.1"/>
    <property type="molecule type" value="Genomic_DNA"/>
</dbReference>
<name>R4XDM2_TAPDE</name>
<evidence type="ECO:0000313" key="13">
    <source>
        <dbReference type="Proteomes" id="UP000013776"/>
    </source>
</evidence>
<dbReference type="PRINTS" id="PR00926">
    <property type="entry name" value="MITOCARRIER"/>
</dbReference>
<dbReference type="Pfam" id="PF00153">
    <property type="entry name" value="Mito_carr"/>
    <property type="match status" value="3"/>
</dbReference>
<evidence type="ECO:0000256" key="9">
    <source>
        <dbReference type="ARBA" id="ARBA00023136"/>
    </source>
</evidence>
<keyword evidence="13" id="KW-1185">Reference proteome</keyword>
<evidence type="ECO:0000313" key="12">
    <source>
        <dbReference type="EMBL" id="CCG83706.1"/>
    </source>
</evidence>
<keyword evidence="4 10" id="KW-0812">Transmembrane</keyword>
<dbReference type="STRING" id="1097556.R4XDM2"/>
<dbReference type="InterPro" id="IPR002067">
    <property type="entry name" value="MCP"/>
</dbReference>
<keyword evidence="6" id="KW-0999">Mitochondrion inner membrane</keyword>
<keyword evidence="8" id="KW-0496">Mitochondrion</keyword>
<comment type="caution">
    <text evidence="12">The sequence shown here is derived from an EMBL/GenBank/DDBJ whole genome shotgun (WGS) entry which is preliminary data.</text>
</comment>
<dbReference type="PANTHER" id="PTHR45758">
    <property type="entry name" value="MITOFERRIN-1-RELATED"/>
    <property type="match status" value="1"/>
</dbReference>
<dbReference type="GO" id="GO:0048250">
    <property type="term" value="P:iron import into the mitochondrion"/>
    <property type="evidence" value="ECO:0007669"/>
    <property type="project" value="TreeGrafter"/>
</dbReference>
<dbReference type="FunFam" id="1.50.40.10:FF:000029">
    <property type="entry name" value="Solute carrier family 25 member 28"/>
    <property type="match status" value="1"/>
</dbReference>
<protein>
    <recommendedName>
        <fullName evidence="14">Mitochondrial thiamine pyrophosphate carrier 1</fullName>
    </recommendedName>
</protein>
<comment type="subcellular location">
    <subcellularLocation>
        <location evidence="1">Mitochondrion inner membrane</location>
        <topology evidence="1">Multi-pass membrane protein</topology>
    </subcellularLocation>
</comment>
<dbReference type="VEuPathDB" id="FungiDB:TAPDE_003912"/>
<evidence type="ECO:0000256" key="5">
    <source>
        <dbReference type="ARBA" id="ARBA00022737"/>
    </source>
</evidence>
<evidence type="ECO:0000256" key="4">
    <source>
        <dbReference type="ARBA" id="ARBA00022692"/>
    </source>
</evidence>
<dbReference type="Gene3D" id="1.50.40.10">
    <property type="entry name" value="Mitochondrial carrier domain"/>
    <property type="match status" value="1"/>
</dbReference>
<dbReference type="Proteomes" id="UP000013776">
    <property type="component" value="Unassembled WGS sequence"/>
</dbReference>
<dbReference type="InterPro" id="IPR023395">
    <property type="entry name" value="MCP_dom_sf"/>
</dbReference>
<evidence type="ECO:0000256" key="2">
    <source>
        <dbReference type="ARBA" id="ARBA00006375"/>
    </source>
</evidence>
<dbReference type="PANTHER" id="PTHR45758:SF4">
    <property type="entry name" value="MITOFERRIN-1"/>
    <property type="match status" value="1"/>
</dbReference>
<dbReference type="GO" id="GO:0005743">
    <property type="term" value="C:mitochondrial inner membrane"/>
    <property type="evidence" value="ECO:0007669"/>
    <property type="project" value="UniProtKB-SubCell"/>
</dbReference>
<keyword evidence="7" id="KW-1133">Transmembrane helix</keyword>
<evidence type="ECO:0000256" key="1">
    <source>
        <dbReference type="ARBA" id="ARBA00004448"/>
    </source>
</evidence>
<evidence type="ECO:0000256" key="7">
    <source>
        <dbReference type="ARBA" id="ARBA00022989"/>
    </source>
</evidence>
<feature type="repeat" description="Solcar" evidence="10">
    <location>
        <begin position="209"/>
        <end position="300"/>
    </location>
</feature>
<reference evidence="12 13" key="1">
    <citation type="journal article" date="2013" name="MBio">
        <title>Genome sequencing of the plant pathogen Taphrina deformans, the causal agent of peach leaf curl.</title>
        <authorList>
            <person name="Cisse O.H."/>
            <person name="Almeida J.M.G.C.F."/>
            <person name="Fonseca A."/>
            <person name="Kumar A.A."/>
            <person name="Salojaervi J."/>
            <person name="Overmyer K."/>
            <person name="Hauser P.M."/>
            <person name="Pagni M."/>
        </authorList>
    </citation>
    <scope>NUCLEOTIDE SEQUENCE [LARGE SCALE GENOMIC DNA]</scope>
    <source>
        <strain evidence="13">PYCC 5710 / ATCC 11124 / CBS 356.35 / IMI 108563 / JCM 9778 / NBRC 8474</strain>
    </source>
</reference>
<comment type="similarity">
    <text evidence="2 11">Belongs to the mitochondrial carrier (TC 2.A.29) family.</text>
</comment>
<evidence type="ECO:0000256" key="6">
    <source>
        <dbReference type="ARBA" id="ARBA00022792"/>
    </source>
</evidence>
<dbReference type="GO" id="GO:0015093">
    <property type="term" value="F:ferrous iron transmembrane transporter activity"/>
    <property type="evidence" value="ECO:0007669"/>
    <property type="project" value="TreeGrafter"/>
</dbReference>
<dbReference type="eggNOG" id="KOG0760">
    <property type="taxonomic scope" value="Eukaryota"/>
</dbReference>
<dbReference type="InterPro" id="IPR018108">
    <property type="entry name" value="MCP_transmembrane"/>
</dbReference>
<feature type="repeat" description="Solcar" evidence="10">
    <location>
        <begin position="21"/>
        <end position="109"/>
    </location>
</feature>
<evidence type="ECO:0000256" key="3">
    <source>
        <dbReference type="ARBA" id="ARBA00022448"/>
    </source>
</evidence>
<dbReference type="AlphaFoldDB" id="R4XDM2"/>
<dbReference type="OrthoDB" id="43906at2759"/>
<gene>
    <name evidence="12" type="ORF">TAPDE_003912</name>
</gene>
<dbReference type="PROSITE" id="PS50920">
    <property type="entry name" value="SOLCAR"/>
    <property type="match status" value="3"/>
</dbReference>
<evidence type="ECO:0000256" key="8">
    <source>
        <dbReference type="ARBA" id="ARBA00023128"/>
    </source>
</evidence>
<proteinExistence type="inferred from homology"/>
<evidence type="ECO:0000256" key="11">
    <source>
        <dbReference type="RuleBase" id="RU000488"/>
    </source>
</evidence>
<sequence>MSSTEALLIDEYDYEGLPESTPLAANLIAGAFAGVAEHTLMYPVDAIKTRMQIVQPTPAAVYSGLTNAITRISTTEGIRTLWKGMTSVILGAGPAHAVYFGTYEITKEYFGGNVGEGHHPILTGAAGACATICSDALMNPFDTMKQRMQLQGSAFKSVLECARVVYKNEGLRAFYISYPTTLTMTIPFTAIQFSAYESLSKVLNPQKKYDPTTHMISGGLAGAAAAAATTPLDVIKTLLQTRGSSTESRIRQCNGLVEASKIIYERNGAGGFLRGLKPRVVAAMPANAICWVCFEGFRHYLLQK</sequence>
<feature type="repeat" description="Solcar" evidence="10">
    <location>
        <begin position="118"/>
        <end position="202"/>
    </location>
</feature>
<evidence type="ECO:0000256" key="10">
    <source>
        <dbReference type="PROSITE-ProRule" id="PRU00282"/>
    </source>
</evidence>
<keyword evidence="3 11" id="KW-0813">Transport</keyword>
<evidence type="ECO:0008006" key="14">
    <source>
        <dbReference type="Google" id="ProtNLM"/>
    </source>
</evidence>
<organism evidence="12 13">
    <name type="scientific">Taphrina deformans (strain PYCC 5710 / ATCC 11124 / CBS 356.35 / IMI 108563 / JCM 9778 / NBRC 8474)</name>
    <name type="common">Peach leaf curl fungus</name>
    <name type="synonym">Lalaria deformans</name>
    <dbReference type="NCBI Taxonomy" id="1097556"/>
    <lineage>
        <taxon>Eukaryota</taxon>
        <taxon>Fungi</taxon>
        <taxon>Dikarya</taxon>
        <taxon>Ascomycota</taxon>
        <taxon>Taphrinomycotina</taxon>
        <taxon>Taphrinomycetes</taxon>
        <taxon>Taphrinales</taxon>
        <taxon>Taphrinaceae</taxon>
        <taxon>Taphrina</taxon>
    </lineage>
</organism>
<keyword evidence="5" id="KW-0677">Repeat</keyword>